<dbReference type="SUPFAM" id="SSF46785">
    <property type="entry name" value="Winged helix' DNA-binding domain"/>
    <property type="match status" value="1"/>
</dbReference>
<evidence type="ECO:0000256" key="3">
    <source>
        <dbReference type="ARBA" id="ARBA00023163"/>
    </source>
</evidence>
<protein>
    <submittedName>
        <fullName evidence="6">Crp/Fnr family transcriptional regulator</fullName>
    </submittedName>
</protein>
<dbReference type="Proteomes" id="UP000093186">
    <property type="component" value="Unassembled WGS sequence"/>
</dbReference>
<keyword evidence="1" id="KW-0805">Transcription regulation</keyword>
<dbReference type="CDD" id="cd00038">
    <property type="entry name" value="CAP_ED"/>
    <property type="match status" value="1"/>
</dbReference>
<proteinExistence type="predicted"/>
<evidence type="ECO:0000313" key="6">
    <source>
        <dbReference type="EMBL" id="OCK43200.1"/>
    </source>
</evidence>
<evidence type="ECO:0000259" key="4">
    <source>
        <dbReference type="PROSITE" id="PS50042"/>
    </source>
</evidence>
<keyword evidence="7" id="KW-1185">Reference proteome</keyword>
<dbReference type="OrthoDB" id="9776746at2"/>
<evidence type="ECO:0000256" key="1">
    <source>
        <dbReference type="ARBA" id="ARBA00023015"/>
    </source>
</evidence>
<dbReference type="GO" id="GO:0006355">
    <property type="term" value="P:regulation of DNA-templated transcription"/>
    <property type="evidence" value="ECO:0007669"/>
    <property type="project" value="InterPro"/>
</dbReference>
<name>A0A1B9Y069_9FLAO</name>
<gene>
    <name evidence="6" type="ORF">BA195_00400</name>
</gene>
<feature type="domain" description="Cyclic nucleotide-binding" evidence="4">
    <location>
        <begin position="13"/>
        <end position="131"/>
    </location>
</feature>
<reference evidence="6 7" key="1">
    <citation type="submission" date="2016-06" db="EMBL/GenBank/DDBJ databases">
        <title>Draft Genome Sequence of Tenacibaculum soleae UCD-KL19.</title>
        <authorList>
            <person name="Eisen J.A."/>
            <person name="Coil D.A."/>
            <person name="Lujan K.M."/>
        </authorList>
    </citation>
    <scope>NUCLEOTIDE SEQUENCE [LARGE SCALE GENOMIC DNA]</scope>
    <source>
        <strain evidence="6 7">UCD-KL19</strain>
    </source>
</reference>
<dbReference type="InterPro" id="IPR036388">
    <property type="entry name" value="WH-like_DNA-bd_sf"/>
</dbReference>
<dbReference type="PROSITE" id="PS50042">
    <property type="entry name" value="CNMP_BINDING_3"/>
    <property type="match status" value="1"/>
</dbReference>
<dbReference type="AlphaFoldDB" id="A0A1B9Y069"/>
<dbReference type="Pfam" id="PF00027">
    <property type="entry name" value="cNMP_binding"/>
    <property type="match status" value="1"/>
</dbReference>
<sequence>MITKLQQHYGYLFEENLLQEIANVSIYKKFKEDDIIIDVNSYMVAIPLIISGAIKILREDKDGDELVLYYIEKGDTCAMTLSCCMGETKSKIKAVAETDVTLLMIPKNKMSEWLSKYKSWQEYILASYHSRLNEFIDAVDSIAFLNMNDRLLKYLKDKAMVIGNDVLNVTHLQIANDLHTSRVVISRLLKALEKQSKIELRRNQIKILEL</sequence>
<evidence type="ECO:0000313" key="7">
    <source>
        <dbReference type="Proteomes" id="UP000093186"/>
    </source>
</evidence>
<dbReference type="RefSeq" id="WP_068701311.1">
    <property type="nucleotide sequence ID" value="NZ_MAKX01000001.1"/>
</dbReference>
<organism evidence="6 7">
    <name type="scientific">Tenacibaculum soleae</name>
    <dbReference type="NCBI Taxonomy" id="447689"/>
    <lineage>
        <taxon>Bacteria</taxon>
        <taxon>Pseudomonadati</taxon>
        <taxon>Bacteroidota</taxon>
        <taxon>Flavobacteriia</taxon>
        <taxon>Flavobacteriales</taxon>
        <taxon>Flavobacteriaceae</taxon>
        <taxon>Tenacibaculum</taxon>
    </lineage>
</organism>
<dbReference type="STRING" id="447689.BA195_00400"/>
<feature type="domain" description="HTH crp-type" evidence="5">
    <location>
        <begin position="145"/>
        <end position="210"/>
    </location>
</feature>
<dbReference type="SUPFAM" id="SSF51206">
    <property type="entry name" value="cAMP-binding domain-like"/>
    <property type="match status" value="1"/>
</dbReference>
<evidence type="ECO:0000256" key="2">
    <source>
        <dbReference type="ARBA" id="ARBA00023125"/>
    </source>
</evidence>
<dbReference type="GO" id="GO:0003677">
    <property type="term" value="F:DNA binding"/>
    <property type="evidence" value="ECO:0007669"/>
    <property type="project" value="UniProtKB-KW"/>
</dbReference>
<dbReference type="InterPro" id="IPR000595">
    <property type="entry name" value="cNMP-bd_dom"/>
</dbReference>
<dbReference type="InterPro" id="IPR014710">
    <property type="entry name" value="RmlC-like_jellyroll"/>
</dbReference>
<dbReference type="InterPro" id="IPR036390">
    <property type="entry name" value="WH_DNA-bd_sf"/>
</dbReference>
<dbReference type="Gene3D" id="1.10.10.10">
    <property type="entry name" value="Winged helix-like DNA-binding domain superfamily/Winged helix DNA-binding domain"/>
    <property type="match status" value="1"/>
</dbReference>
<comment type="caution">
    <text evidence="6">The sequence shown here is derived from an EMBL/GenBank/DDBJ whole genome shotgun (WGS) entry which is preliminary data.</text>
</comment>
<dbReference type="Gene3D" id="2.60.120.10">
    <property type="entry name" value="Jelly Rolls"/>
    <property type="match status" value="1"/>
</dbReference>
<evidence type="ECO:0000259" key="5">
    <source>
        <dbReference type="PROSITE" id="PS51063"/>
    </source>
</evidence>
<accession>A0A1B9Y069</accession>
<dbReference type="EMBL" id="MAKX01000001">
    <property type="protein sequence ID" value="OCK43200.1"/>
    <property type="molecule type" value="Genomic_DNA"/>
</dbReference>
<keyword evidence="2" id="KW-0238">DNA-binding</keyword>
<dbReference type="Pfam" id="PF13545">
    <property type="entry name" value="HTH_Crp_2"/>
    <property type="match status" value="1"/>
</dbReference>
<dbReference type="InterPro" id="IPR012318">
    <property type="entry name" value="HTH_CRP"/>
</dbReference>
<dbReference type="PROSITE" id="PS51063">
    <property type="entry name" value="HTH_CRP_2"/>
    <property type="match status" value="1"/>
</dbReference>
<keyword evidence="3" id="KW-0804">Transcription</keyword>
<dbReference type="InterPro" id="IPR018490">
    <property type="entry name" value="cNMP-bd_dom_sf"/>
</dbReference>